<dbReference type="AlphaFoldDB" id="A0AAV4V5B3"/>
<accession>A0AAV4V5B3</accession>
<gene>
    <name evidence="1" type="ORF">CEXT_490241</name>
</gene>
<organism evidence="1 2">
    <name type="scientific">Caerostris extrusa</name>
    <name type="common">Bark spider</name>
    <name type="synonym">Caerostris bankana</name>
    <dbReference type="NCBI Taxonomy" id="172846"/>
    <lineage>
        <taxon>Eukaryota</taxon>
        <taxon>Metazoa</taxon>
        <taxon>Ecdysozoa</taxon>
        <taxon>Arthropoda</taxon>
        <taxon>Chelicerata</taxon>
        <taxon>Arachnida</taxon>
        <taxon>Araneae</taxon>
        <taxon>Araneomorphae</taxon>
        <taxon>Entelegynae</taxon>
        <taxon>Araneoidea</taxon>
        <taxon>Araneidae</taxon>
        <taxon>Caerostris</taxon>
    </lineage>
</organism>
<proteinExistence type="predicted"/>
<evidence type="ECO:0000313" key="2">
    <source>
        <dbReference type="Proteomes" id="UP001054945"/>
    </source>
</evidence>
<keyword evidence="2" id="KW-1185">Reference proteome</keyword>
<name>A0AAV4V5B3_CAEEX</name>
<protein>
    <submittedName>
        <fullName evidence="1">Uncharacterized protein</fullName>
    </submittedName>
</protein>
<comment type="caution">
    <text evidence="1">The sequence shown here is derived from an EMBL/GenBank/DDBJ whole genome shotgun (WGS) entry which is preliminary data.</text>
</comment>
<evidence type="ECO:0000313" key="1">
    <source>
        <dbReference type="EMBL" id="GIY65129.1"/>
    </source>
</evidence>
<dbReference type="EMBL" id="BPLR01013965">
    <property type="protein sequence ID" value="GIY65129.1"/>
    <property type="molecule type" value="Genomic_DNA"/>
</dbReference>
<reference evidence="1 2" key="1">
    <citation type="submission" date="2021-06" db="EMBL/GenBank/DDBJ databases">
        <title>Caerostris extrusa draft genome.</title>
        <authorList>
            <person name="Kono N."/>
            <person name="Arakawa K."/>
        </authorList>
    </citation>
    <scope>NUCLEOTIDE SEQUENCE [LARGE SCALE GENOMIC DNA]</scope>
</reference>
<dbReference type="Proteomes" id="UP001054945">
    <property type="component" value="Unassembled WGS sequence"/>
</dbReference>
<sequence length="70" mass="7973">MAYGGSWVRTESFCGWWACRPRYSPGFEEKEGFEFKLPKNIPPVIHNGCKMQMKCSISRLGSQSGTRVKV</sequence>